<feature type="non-terminal residue" evidence="7">
    <location>
        <position position="116"/>
    </location>
</feature>
<dbReference type="PANTHER" id="PTHR46078:SF2">
    <property type="entry name" value="FORK-HEAD DOMAIN-CONTAINING PROTEIN"/>
    <property type="match status" value="1"/>
</dbReference>
<keyword evidence="4 5" id="KW-0539">Nucleus</keyword>
<dbReference type="GO" id="GO:0000978">
    <property type="term" value="F:RNA polymerase II cis-regulatory region sequence-specific DNA binding"/>
    <property type="evidence" value="ECO:0007669"/>
    <property type="project" value="TreeGrafter"/>
</dbReference>
<dbReference type="PANTHER" id="PTHR46078">
    <property type="entry name" value="FORKHEAD BOX PROTEIN J2 FAMILY MEMBER"/>
    <property type="match status" value="1"/>
</dbReference>
<dbReference type="PROSITE" id="PS00657">
    <property type="entry name" value="FORK_HEAD_1"/>
    <property type="match status" value="1"/>
</dbReference>
<name>A0A1S8WTF7_OPIVI</name>
<dbReference type="InterPro" id="IPR036388">
    <property type="entry name" value="WH-like_DNA-bd_sf"/>
</dbReference>
<dbReference type="Proteomes" id="UP000243686">
    <property type="component" value="Unassembled WGS sequence"/>
</dbReference>
<evidence type="ECO:0000259" key="6">
    <source>
        <dbReference type="PROSITE" id="PS50039"/>
    </source>
</evidence>
<sequence>GLGRENKRGKRFATILLRGEFLCVEASEEYGDIINDTPAIYTGAVHCKSETTADDNKTDSECGSAICQPEGKPPYSYASLITAAIQSSHEKRMTLSEIYQWICENFPYYCEAGGGW</sequence>
<dbReference type="PRINTS" id="PR00053">
    <property type="entry name" value="FORKHEAD"/>
</dbReference>
<dbReference type="GO" id="GO:0000981">
    <property type="term" value="F:DNA-binding transcription factor activity, RNA polymerase II-specific"/>
    <property type="evidence" value="ECO:0007669"/>
    <property type="project" value="TreeGrafter"/>
</dbReference>
<dbReference type="InterPro" id="IPR001766">
    <property type="entry name" value="Fork_head_dom"/>
</dbReference>
<keyword evidence="1" id="KW-0805">Transcription regulation</keyword>
<dbReference type="InterPro" id="IPR018122">
    <property type="entry name" value="TF_fork_head_CS_1"/>
</dbReference>
<protein>
    <submittedName>
        <fullName evidence="7">Fork head domain protein</fullName>
    </submittedName>
</protein>
<evidence type="ECO:0000313" key="8">
    <source>
        <dbReference type="Proteomes" id="UP000243686"/>
    </source>
</evidence>
<proteinExistence type="predicted"/>
<evidence type="ECO:0000256" key="1">
    <source>
        <dbReference type="ARBA" id="ARBA00023015"/>
    </source>
</evidence>
<dbReference type="SMART" id="SM00339">
    <property type="entry name" value="FH"/>
    <property type="match status" value="1"/>
</dbReference>
<feature type="non-terminal residue" evidence="7">
    <location>
        <position position="1"/>
    </location>
</feature>
<evidence type="ECO:0000256" key="2">
    <source>
        <dbReference type="ARBA" id="ARBA00023125"/>
    </source>
</evidence>
<evidence type="ECO:0000313" key="7">
    <source>
        <dbReference type="EMBL" id="OON17674.1"/>
    </source>
</evidence>
<dbReference type="GO" id="GO:0005634">
    <property type="term" value="C:nucleus"/>
    <property type="evidence" value="ECO:0007669"/>
    <property type="project" value="UniProtKB-SubCell"/>
</dbReference>
<dbReference type="InterPro" id="IPR045912">
    <property type="entry name" value="FOXJ2/3-like"/>
</dbReference>
<dbReference type="Pfam" id="PF00250">
    <property type="entry name" value="Forkhead"/>
    <property type="match status" value="1"/>
</dbReference>
<organism evidence="7 8">
    <name type="scientific">Opisthorchis viverrini</name>
    <name type="common">Southeast Asian liver fluke</name>
    <dbReference type="NCBI Taxonomy" id="6198"/>
    <lineage>
        <taxon>Eukaryota</taxon>
        <taxon>Metazoa</taxon>
        <taxon>Spiralia</taxon>
        <taxon>Lophotrochozoa</taxon>
        <taxon>Platyhelminthes</taxon>
        <taxon>Trematoda</taxon>
        <taxon>Digenea</taxon>
        <taxon>Opisthorchiida</taxon>
        <taxon>Opisthorchiata</taxon>
        <taxon>Opisthorchiidae</taxon>
        <taxon>Opisthorchis</taxon>
    </lineage>
</organism>
<keyword evidence="3" id="KW-0804">Transcription</keyword>
<evidence type="ECO:0000256" key="5">
    <source>
        <dbReference type="PROSITE-ProRule" id="PRU00089"/>
    </source>
</evidence>
<keyword evidence="2 5" id="KW-0238">DNA-binding</keyword>
<keyword evidence="8" id="KW-1185">Reference proteome</keyword>
<reference evidence="7 8" key="1">
    <citation type="submission" date="2015-03" db="EMBL/GenBank/DDBJ databases">
        <title>Draft genome of the nematode, Opisthorchis viverrini.</title>
        <authorList>
            <person name="Mitreva M."/>
        </authorList>
    </citation>
    <scope>NUCLEOTIDE SEQUENCE [LARGE SCALE GENOMIC DNA]</scope>
    <source>
        <strain evidence="7">Khon Kaen</strain>
    </source>
</reference>
<gene>
    <name evidence="7" type="ORF">X801_06486</name>
</gene>
<feature type="domain" description="Fork-head" evidence="6">
    <location>
        <begin position="72"/>
        <end position="116"/>
    </location>
</feature>
<dbReference type="AlphaFoldDB" id="A0A1S8WTF7"/>
<evidence type="ECO:0000256" key="4">
    <source>
        <dbReference type="ARBA" id="ARBA00023242"/>
    </source>
</evidence>
<accession>A0A1S8WTF7</accession>
<dbReference type="PROSITE" id="PS50039">
    <property type="entry name" value="FORK_HEAD_3"/>
    <property type="match status" value="1"/>
</dbReference>
<evidence type="ECO:0000256" key="3">
    <source>
        <dbReference type="ARBA" id="ARBA00023163"/>
    </source>
</evidence>
<feature type="DNA-binding region" description="Fork-head" evidence="5">
    <location>
        <begin position="72"/>
        <end position="116"/>
    </location>
</feature>
<dbReference type="Gene3D" id="1.10.10.10">
    <property type="entry name" value="Winged helix-like DNA-binding domain superfamily/Winged helix DNA-binding domain"/>
    <property type="match status" value="1"/>
</dbReference>
<comment type="subcellular location">
    <subcellularLocation>
        <location evidence="5">Nucleus</location>
    </subcellularLocation>
</comment>
<dbReference type="SUPFAM" id="SSF46785">
    <property type="entry name" value="Winged helix' DNA-binding domain"/>
    <property type="match status" value="1"/>
</dbReference>
<dbReference type="EMBL" id="KV895042">
    <property type="protein sequence ID" value="OON17674.1"/>
    <property type="molecule type" value="Genomic_DNA"/>
</dbReference>
<dbReference type="InterPro" id="IPR036390">
    <property type="entry name" value="WH_DNA-bd_sf"/>
</dbReference>